<feature type="transmembrane region" description="Helical" evidence="1">
    <location>
        <begin position="9"/>
        <end position="27"/>
    </location>
</feature>
<reference evidence="2 3" key="1">
    <citation type="submission" date="2022-01" db="EMBL/GenBank/DDBJ databases">
        <title>Whole genome-based taxonomy of the Shewanellaceae.</title>
        <authorList>
            <person name="Martin-Rodriguez A.J."/>
        </authorList>
    </citation>
    <scope>NUCLEOTIDE SEQUENCE [LARGE SCALE GENOMIC DNA]</scope>
    <source>
        <strain evidence="2 3">DSM 21332</strain>
    </source>
</reference>
<evidence type="ECO:0000313" key="2">
    <source>
        <dbReference type="EMBL" id="MCL2912765.1"/>
    </source>
</evidence>
<dbReference type="EMBL" id="JAKIKT010000001">
    <property type="protein sequence ID" value="MCL2912765.1"/>
    <property type="molecule type" value="Genomic_DNA"/>
</dbReference>
<gene>
    <name evidence="2" type="ORF">L2725_03030</name>
</gene>
<proteinExistence type="predicted"/>
<keyword evidence="1" id="KW-0812">Transmembrane</keyword>
<keyword evidence="1" id="KW-1133">Transmembrane helix</keyword>
<comment type="caution">
    <text evidence="2">The sequence shown here is derived from an EMBL/GenBank/DDBJ whole genome shotgun (WGS) entry which is preliminary data.</text>
</comment>
<evidence type="ECO:0000313" key="3">
    <source>
        <dbReference type="Proteomes" id="UP001202831"/>
    </source>
</evidence>
<evidence type="ECO:0000256" key="1">
    <source>
        <dbReference type="SAM" id="Phobius"/>
    </source>
</evidence>
<keyword evidence="1" id="KW-0472">Membrane</keyword>
<organism evidence="2 3">
    <name type="scientific">Shewanella corallii</name>
    <dbReference type="NCBI Taxonomy" id="560080"/>
    <lineage>
        <taxon>Bacteria</taxon>
        <taxon>Pseudomonadati</taxon>
        <taxon>Pseudomonadota</taxon>
        <taxon>Gammaproteobacteria</taxon>
        <taxon>Alteromonadales</taxon>
        <taxon>Shewanellaceae</taxon>
        <taxon>Shewanella</taxon>
    </lineage>
</organism>
<feature type="transmembrane region" description="Helical" evidence="1">
    <location>
        <begin position="47"/>
        <end position="72"/>
    </location>
</feature>
<keyword evidence="3" id="KW-1185">Reference proteome</keyword>
<accession>A0ABT0N343</accession>
<dbReference type="RefSeq" id="WP_249247584.1">
    <property type="nucleotide sequence ID" value="NZ_JAKIKT010000001.1"/>
</dbReference>
<protein>
    <recommendedName>
        <fullName evidence="4">DoxX family protein</fullName>
    </recommendedName>
</protein>
<dbReference type="Proteomes" id="UP001202831">
    <property type="component" value="Unassembled WGS sequence"/>
</dbReference>
<sequence length="125" mass="14211">MKAFFTASYVWYLQLAILAFVFRFFVVEPKWKTGNFMSMTWAGTAEAVLMPLFFFGTILAFATFICLSFFYAANWYQGLLLMLSSFLILMCLQGLSLPISSYPLILVNYLALLGFTLAAYLALLK</sequence>
<feature type="transmembrane region" description="Helical" evidence="1">
    <location>
        <begin position="105"/>
        <end position="124"/>
    </location>
</feature>
<feature type="transmembrane region" description="Helical" evidence="1">
    <location>
        <begin position="79"/>
        <end position="99"/>
    </location>
</feature>
<evidence type="ECO:0008006" key="4">
    <source>
        <dbReference type="Google" id="ProtNLM"/>
    </source>
</evidence>
<name>A0ABT0N343_9GAMM</name>